<gene>
    <name evidence="1" type="ordered locus">Cpha266_1228</name>
</gene>
<keyword evidence="2" id="KW-1185">Reference proteome</keyword>
<dbReference type="GO" id="GO:0003677">
    <property type="term" value="F:DNA binding"/>
    <property type="evidence" value="ECO:0007669"/>
    <property type="project" value="InterPro"/>
</dbReference>
<dbReference type="SUPFAM" id="SSF50118">
    <property type="entry name" value="Cell growth inhibitor/plasmid maintenance toxic component"/>
    <property type="match status" value="1"/>
</dbReference>
<dbReference type="KEGG" id="cph:Cpha266_1228"/>
<evidence type="ECO:0000313" key="1">
    <source>
        <dbReference type="EMBL" id="ABL65262.1"/>
    </source>
</evidence>
<dbReference type="Pfam" id="PF02452">
    <property type="entry name" value="PemK_toxin"/>
    <property type="match status" value="1"/>
</dbReference>
<organism evidence="1 2">
    <name type="scientific">Chlorobium phaeobacteroides (strain DSM 266 / SMG 266 / 2430)</name>
    <dbReference type="NCBI Taxonomy" id="290317"/>
    <lineage>
        <taxon>Bacteria</taxon>
        <taxon>Pseudomonadati</taxon>
        <taxon>Chlorobiota</taxon>
        <taxon>Chlorobiia</taxon>
        <taxon>Chlorobiales</taxon>
        <taxon>Chlorobiaceae</taxon>
        <taxon>Chlorobium/Pelodictyon group</taxon>
        <taxon>Chlorobium</taxon>
    </lineage>
</organism>
<reference evidence="1 2" key="1">
    <citation type="submission" date="2006-12" db="EMBL/GenBank/DDBJ databases">
        <title>Complete sequence of Chlorobium phaeobacteroides DSM 266.</title>
        <authorList>
            <consortium name="US DOE Joint Genome Institute"/>
            <person name="Copeland A."/>
            <person name="Lucas S."/>
            <person name="Lapidus A."/>
            <person name="Barry K."/>
            <person name="Detter J.C."/>
            <person name="Glavina del Rio T."/>
            <person name="Hammon N."/>
            <person name="Israni S."/>
            <person name="Pitluck S."/>
            <person name="Goltsman E."/>
            <person name="Schmutz J."/>
            <person name="Larimer F."/>
            <person name="Land M."/>
            <person name="Hauser L."/>
            <person name="Mikhailova N."/>
            <person name="Li T."/>
            <person name="Overmann J."/>
            <person name="Bryant D.A."/>
            <person name="Richardson P."/>
        </authorList>
    </citation>
    <scope>NUCLEOTIDE SEQUENCE [LARGE SCALE GENOMIC DNA]</scope>
    <source>
        <strain evidence="1 2">DSM 266</strain>
    </source>
</reference>
<name>A1BFT5_CHLPD</name>
<dbReference type="EMBL" id="CP000492">
    <property type="protein sequence ID" value="ABL65262.1"/>
    <property type="molecule type" value="Genomic_DNA"/>
</dbReference>
<dbReference type="HOGENOM" id="CLU_2116628_0_0_10"/>
<sequence>MSGFALHMQCNIAGSYDSRNMDDQVKHHPAVVISTTEFNRRHDHLTLAMISSAKNSTWESDLTIRNWKTAELLDFCTTGFIFPLPVVLIHRKLGRLSAHDRASFLKAANQYLMP</sequence>
<evidence type="ECO:0000313" key="2">
    <source>
        <dbReference type="Proteomes" id="UP000008701"/>
    </source>
</evidence>
<dbReference type="Gene3D" id="2.30.30.110">
    <property type="match status" value="1"/>
</dbReference>
<dbReference type="Proteomes" id="UP000008701">
    <property type="component" value="Chromosome"/>
</dbReference>
<dbReference type="InterPro" id="IPR011067">
    <property type="entry name" value="Plasmid_toxin/cell-grow_inhib"/>
</dbReference>
<proteinExistence type="predicted"/>
<dbReference type="STRING" id="290317.Cpha266_1228"/>
<dbReference type="AlphaFoldDB" id="A1BFT5"/>
<protein>
    <recommendedName>
        <fullName evidence="3">Transcriptional modulator of MazE/toxin, MazF</fullName>
    </recommendedName>
</protein>
<accession>A1BFT5</accession>
<evidence type="ECO:0008006" key="3">
    <source>
        <dbReference type="Google" id="ProtNLM"/>
    </source>
</evidence>
<dbReference type="InterPro" id="IPR003477">
    <property type="entry name" value="PemK-like"/>
</dbReference>